<dbReference type="InterPro" id="IPR036179">
    <property type="entry name" value="Ig-like_dom_sf"/>
</dbReference>
<evidence type="ECO:0000256" key="5">
    <source>
        <dbReference type="SAM" id="MobiDB-lite"/>
    </source>
</evidence>
<evidence type="ECO:0000256" key="3">
    <source>
        <dbReference type="ARBA" id="ARBA00023136"/>
    </source>
</evidence>
<keyword evidence="6" id="KW-0812">Transmembrane</keyword>
<feature type="compositionally biased region" description="Basic residues" evidence="5">
    <location>
        <begin position="305"/>
        <end position="334"/>
    </location>
</feature>
<feature type="compositionally biased region" description="Basic residues" evidence="5">
    <location>
        <begin position="403"/>
        <end position="413"/>
    </location>
</feature>
<dbReference type="Proteomes" id="UP000472267">
    <property type="component" value="Unassembled WGS sequence"/>
</dbReference>
<keyword evidence="4" id="KW-0325">Glycoprotein</keyword>
<protein>
    <submittedName>
        <fullName evidence="8">T-cell surface antigen CD2-like</fullName>
    </submittedName>
</protein>
<keyword evidence="3 6" id="KW-0472">Membrane</keyword>
<gene>
    <name evidence="8" type="primary">LOC115383925</name>
</gene>
<comment type="subcellular location">
    <subcellularLocation>
        <location evidence="1">Membrane</location>
    </subcellularLocation>
</comment>
<keyword evidence="2" id="KW-0732">Signal</keyword>
<dbReference type="NCBIfam" id="NF041738">
    <property type="entry name" value="GG_III-CTERM"/>
    <property type="match status" value="1"/>
</dbReference>
<dbReference type="AlphaFoldDB" id="A0A672IQY5"/>
<dbReference type="InterPro" id="IPR007110">
    <property type="entry name" value="Ig-like_dom"/>
</dbReference>
<dbReference type="Gene3D" id="2.60.40.10">
    <property type="entry name" value="Immunoglobulins"/>
    <property type="match status" value="2"/>
</dbReference>
<dbReference type="SUPFAM" id="SSF48726">
    <property type="entry name" value="Immunoglobulin"/>
    <property type="match status" value="1"/>
</dbReference>
<evidence type="ECO:0000256" key="1">
    <source>
        <dbReference type="ARBA" id="ARBA00004370"/>
    </source>
</evidence>
<dbReference type="PANTHER" id="PTHR12080:SF134">
    <property type="entry name" value="CD48 ANTIGEN"/>
    <property type="match status" value="1"/>
</dbReference>
<dbReference type="PROSITE" id="PS50835">
    <property type="entry name" value="IG_LIKE"/>
    <property type="match status" value="1"/>
</dbReference>
<dbReference type="Ensembl" id="ENSSFAT00005045841.1">
    <property type="protein sequence ID" value="ENSSFAP00005044278.1"/>
    <property type="gene ID" value="ENSSFAG00005021808.1"/>
</dbReference>
<feature type="region of interest" description="Disordered" evidence="5">
    <location>
        <begin position="302"/>
        <end position="413"/>
    </location>
</feature>
<feature type="domain" description="Ig-like" evidence="7">
    <location>
        <begin position="161"/>
        <end position="245"/>
    </location>
</feature>
<reference evidence="8" key="1">
    <citation type="submission" date="2025-08" db="UniProtKB">
        <authorList>
            <consortium name="Ensembl"/>
        </authorList>
    </citation>
    <scope>IDENTIFICATION</scope>
</reference>
<evidence type="ECO:0000256" key="4">
    <source>
        <dbReference type="ARBA" id="ARBA00023180"/>
    </source>
</evidence>
<feature type="compositionally biased region" description="Pro residues" evidence="5">
    <location>
        <begin position="367"/>
        <end position="378"/>
    </location>
</feature>
<dbReference type="GO" id="GO:0016020">
    <property type="term" value="C:membrane"/>
    <property type="evidence" value="ECO:0007669"/>
    <property type="project" value="UniProtKB-SubCell"/>
</dbReference>
<organism evidence="8 9">
    <name type="scientific">Salarias fasciatus</name>
    <name type="common">Jewelled blenny</name>
    <name type="synonym">Blennius fasciatus</name>
    <dbReference type="NCBI Taxonomy" id="181472"/>
    <lineage>
        <taxon>Eukaryota</taxon>
        <taxon>Metazoa</taxon>
        <taxon>Chordata</taxon>
        <taxon>Craniata</taxon>
        <taxon>Vertebrata</taxon>
        <taxon>Euteleostomi</taxon>
        <taxon>Actinopterygii</taxon>
        <taxon>Neopterygii</taxon>
        <taxon>Teleostei</taxon>
        <taxon>Neoteleostei</taxon>
        <taxon>Acanthomorphata</taxon>
        <taxon>Ovalentaria</taxon>
        <taxon>Blenniimorphae</taxon>
        <taxon>Blenniiformes</taxon>
        <taxon>Blennioidei</taxon>
        <taxon>Blenniidae</taxon>
        <taxon>Salariinae</taxon>
        <taxon>Salarias</taxon>
    </lineage>
</organism>
<evidence type="ECO:0000256" key="2">
    <source>
        <dbReference type="ARBA" id="ARBA00022729"/>
    </source>
</evidence>
<dbReference type="InterPro" id="IPR013783">
    <property type="entry name" value="Ig-like_fold"/>
</dbReference>
<evidence type="ECO:0000256" key="6">
    <source>
        <dbReference type="SAM" id="Phobius"/>
    </source>
</evidence>
<name>A0A672IQY5_SALFA</name>
<keyword evidence="6" id="KW-1133">Transmembrane helix</keyword>
<reference evidence="8" key="2">
    <citation type="submission" date="2025-09" db="UniProtKB">
        <authorList>
            <consortium name="Ensembl"/>
        </authorList>
    </citation>
    <scope>IDENTIFICATION</scope>
</reference>
<keyword evidence="9" id="KW-1185">Reference proteome</keyword>
<evidence type="ECO:0000259" key="7">
    <source>
        <dbReference type="PROSITE" id="PS50835"/>
    </source>
</evidence>
<dbReference type="InParanoid" id="A0A672IQY5"/>
<evidence type="ECO:0000313" key="8">
    <source>
        <dbReference type="Ensembl" id="ENSSFAP00005044278.1"/>
    </source>
</evidence>
<dbReference type="InterPro" id="IPR015631">
    <property type="entry name" value="CD2/SLAM_rcpt"/>
</dbReference>
<dbReference type="Pfam" id="PF13895">
    <property type="entry name" value="Ig_2"/>
    <property type="match status" value="1"/>
</dbReference>
<dbReference type="PANTHER" id="PTHR12080">
    <property type="entry name" value="SIGNALING LYMPHOCYTIC ACTIVATION MOLECULE"/>
    <property type="match status" value="1"/>
</dbReference>
<proteinExistence type="predicted"/>
<feature type="transmembrane region" description="Helical" evidence="6">
    <location>
        <begin position="254"/>
        <end position="279"/>
    </location>
</feature>
<evidence type="ECO:0000313" key="9">
    <source>
        <dbReference type="Proteomes" id="UP000472267"/>
    </source>
</evidence>
<sequence length="413" mass="46528">MFCPALTATTAMMKIASASTIFLRRLHPNSSQSSERTMMKMASPSTMFLLLLCCSVFIPTASQSDCDMYTAAGRDFVVPLNSQTKDPLRLTWSRDDSIIFRRRRNDVLTGKADDVDENGSLRLKNLTVSQSGTYKPEVVSKTGKVEQNLKTMRLCVIAPVPKPEVNVMCEGSEVTFTCTVPEKDLPQKKDFTVAWYHSGKVIAKMKDWSVTYKAKDVKNDHFSCNISNQASYAGSDSVKQTCDISFFPEEVLGISIWIFIGGGAGVAVVLIIVVIICCVRARRRKQMQLKDEGELRLQWTDTDHPHHHHHHQHQHSHPSGHHHHHHHHHHHQQSHRQQQQQPAGNTGPRPSRSRQHQHRDPQRSRLPEPPTNGQPLPSPRRAAQGPRPAENADAEQPPPLPQPRKKAPKAQRV</sequence>
<accession>A0A672IQY5</accession>